<name>A0A2P8AG05_9PEZI</name>
<feature type="region of interest" description="Disordered" evidence="5">
    <location>
        <begin position="1084"/>
        <end position="1238"/>
    </location>
</feature>
<comment type="subcellular location">
    <subcellularLocation>
        <location evidence="1">Nucleus</location>
    </subcellularLocation>
</comment>
<feature type="region of interest" description="Disordered" evidence="5">
    <location>
        <begin position="922"/>
        <end position="943"/>
    </location>
</feature>
<feature type="region of interest" description="Disordered" evidence="5">
    <location>
        <begin position="715"/>
        <end position="740"/>
    </location>
</feature>
<accession>A0A2P8AG05</accession>
<feature type="compositionally biased region" description="Basic and acidic residues" evidence="5">
    <location>
        <begin position="1147"/>
        <end position="1163"/>
    </location>
</feature>
<evidence type="ECO:0000313" key="8">
    <source>
        <dbReference type="Proteomes" id="UP000243723"/>
    </source>
</evidence>
<dbReference type="InterPro" id="IPR035979">
    <property type="entry name" value="RBD_domain_sf"/>
</dbReference>
<evidence type="ECO:0000259" key="6">
    <source>
        <dbReference type="SMART" id="SM00360"/>
    </source>
</evidence>
<dbReference type="SMART" id="SM00360">
    <property type="entry name" value="RRM"/>
    <property type="match status" value="1"/>
</dbReference>
<protein>
    <recommendedName>
        <fullName evidence="6">RRM domain-containing protein</fullName>
    </recommendedName>
</protein>
<evidence type="ECO:0000313" key="7">
    <source>
        <dbReference type="EMBL" id="PSK59399.1"/>
    </source>
</evidence>
<feature type="region of interest" description="Disordered" evidence="5">
    <location>
        <begin position="495"/>
        <end position="527"/>
    </location>
</feature>
<comment type="similarity">
    <text evidence="2">Belongs to the RENT3 family.</text>
</comment>
<dbReference type="GO" id="GO:0045727">
    <property type="term" value="P:positive regulation of translation"/>
    <property type="evidence" value="ECO:0007669"/>
    <property type="project" value="TreeGrafter"/>
</dbReference>
<feature type="compositionally biased region" description="Polar residues" evidence="5">
    <location>
        <begin position="396"/>
        <end position="405"/>
    </location>
</feature>
<feature type="region of interest" description="Disordered" evidence="5">
    <location>
        <begin position="801"/>
        <end position="894"/>
    </location>
</feature>
<gene>
    <name evidence="7" type="ORF">B9Z65_3723</name>
</gene>
<feature type="compositionally biased region" description="Basic and acidic residues" evidence="5">
    <location>
        <begin position="240"/>
        <end position="266"/>
    </location>
</feature>
<feature type="compositionally biased region" description="Low complexity" evidence="5">
    <location>
        <begin position="369"/>
        <end position="387"/>
    </location>
</feature>
<dbReference type="Gene3D" id="3.30.70.330">
    <property type="match status" value="2"/>
</dbReference>
<feature type="compositionally biased region" description="Polar residues" evidence="5">
    <location>
        <begin position="873"/>
        <end position="885"/>
    </location>
</feature>
<dbReference type="PANTHER" id="PTHR13112">
    <property type="entry name" value="UPF3 REGULATOR OF NONSENSE TRANSCRIPTS-LIKE PROTEIN"/>
    <property type="match status" value="1"/>
</dbReference>
<dbReference type="CDD" id="cd12455">
    <property type="entry name" value="RRM_like_Smg4_UPF3"/>
    <property type="match status" value="1"/>
</dbReference>
<feature type="region of interest" description="Disordered" evidence="5">
    <location>
        <begin position="1"/>
        <end position="20"/>
    </location>
</feature>
<reference evidence="7 8" key="1">
    <citation type="submission" date="2017-05" db="EMBL/GenBank/DDBJ databases">
        <title>Draft genome sequence of Elsinoe australis.</title>
        <authorList>
            <person name="Cheng Q."/>
        </authorList>
    </citation>
    <scope>NUCLEOTIDE SEQUENCE [LARGE SCALE GENOMIC DNA]</scope>
    <source>
        <strain evidence="7 8">NL1</strain>
    </source>
</reference>
<dbReference type="OrthoDB" id="18087at2759"/>
<dbReference type="CDD" id="cd00590">
    <property type="entry name" value="RRM_SF"/>
    <property type="match status" value="1"/>
</dbReference>
<feature type="compositionally biased region" description="Basic and acidic residues" evidence="5">
    <location>
        <begin position="219"/>
        <end position="231"/>
    </location>
</feature>
<comment type="caution">
    <text evidence="7">The sequence shown here is derived from an EMBL/GenBank/DDBJ whole genome shotgun (WGS) entry which is preliminary data.</text>
</comment>
<evidence type="ECO:0000256" key="2">
    <source>
        <dbReference type="ARBA" id="ARBA00005991"/>
    </source>
</evidence>
<feature type="domain" description="RRM" evidence="6">
    <location>
        <begin position="422"/>
        <end position="490"/>
    </location>
</feature>
<feature type="compositionally biased region" description="Low complexity" evidence="5">
    <location>
        <begin position="969"/>
        <end position="978"/>
    </location>
</feature>
<dbReference type="GO" id="GO:0005737">
    <property type="term" value="C:cytoplasm"/>
    <property type="evidence" value="ECO:0007669"/>
    <property type="project" value="TreeGrafter"/>
</dbReference>
<dbReference type="GO" id="GO:0000184">
    <property type="term" value="P:nuclear-transcribed mRNA catabolic process, nonsense-mediated decay"/>
    <property type="evidence" value="ECO:0007669"/>
    <property type="project" value="UniProtKB-KW"/>
</dbReference>
<dbReference type="GO" id="GO:0003729">
    <property type="term" value="F:mRNA binding"/>
    <property type="evidence" value="ECO:0007669"/>
    <property type="project" value="TreeGrafter"/>
</dbReference>
<feature type="compositionally biased region" description="Low complexity" evidence="5">
    <location>
        <begin position="1205"/>
        <end position="1222"/>
    </location>
</feature>
<feature type="compositionally biased region" description="Polar residues" evidence="5">
    <location>
        <begin position="848"/>
        <end position="861"/>
    </location>
</feature>
<dbReference type="InterPro" id="IPR012677">
    <property type="entry name" value="Nucleotide-bd_a/b_plait_sf"/>
</dbReference>
<organism evidence="7 8">
    <name type="scientific">Elsinoe australis</name>
    <dbReference type="NCBI Taxonomy" id="40998"/>
    <lineage>
        <taxon>Eukaryota</taxon>
        <taxon>Fungi</taxon>
        <taxon>Dikarya</taxon>
        <taxon>Ascomycota</taxon>
        <taxon>Pezizomycotina</taxon>
        <taxon>Dothideomycetes</taxon>
        <taxon>Dothideomycetidae</taxon>
        <taxon>Myriangiales</taxon>
        <taxon>Elsinoaceae</taxon>
        <taxon>Elsinoe</taxon>
    </lineage>
</organism>
<proteinExistence type="inferred from homology"/>
<dbReference type="InterPro" id="IPR000504">
    <property type="entry name" value="RRM_dom"/>
</dbReference>
<feature type="compositionally biased region" description="Basic and acidic residues" evidence="5">
    <location>
        <begin position="1171"/>
        <end position="1185"/>
    </location>
</feature>
<keyword evidence="3" id="KW-0866">Nonsense-mediated mRNA decay</keyword>
<dbReference type="InterPro" id="IPR005120">
    <property type="entry name" value="UPF3_dom"/>
</dbReference>
<keyword evidence="8" id="KW-1185">Reference proteome</keyword>
<feature type="compositionally biased region" description="Low complexity" evidence="5">
    <location>
        <begin position="267"/>
        <end position="284"/>
    </location>
</feature>
<dbReference type="STRING" id="40998.A0A2P8AG05"/>
<evidence type="ECO:0000256" key="1">
    <source>
        <dbReference type="ARBA" id="ARBA00004123"/>
    </source>
</evidence>
<dbReference type="InterPro" id="IPR039722">
    <property type="entry name" value="Upf3"/>
</dbReference>
<dbReference type="PANTHER" id="PTHR13112:SF0">
    <property type="entry name" value="FI21285P1"/>
    <property type="match status" value="1"/>
</dbReference>
<keyword evidence="4" id="KW-0539">Nucleus</keyword>
<dbReference type="GO" id="GO:0005730">
    <property type="term" value="C:nucleolus"/>
    <property type="evidence" value="ECO:0007669"/>
    <property type="project" value="TreeGrafter"/>
</dbReference>
<sequence length="1474" mass="159359">MPPKSAASGTQPAPNGTAGIIHVNPAALQPQAAKSSARLKLVVRRLPPGLTQEEFENAFGDDWRVGGGKVDWVEYRQGKIKSPGKHPEQSRMYLHFTNESHIKPFEAKFLSITFHDAKGTHRHPDLKFLPPTLEFAPLQRVPASKPRLDSRQGLIDQDPEYMAFLEGETMSIPRAPAIDSALPERTKETVTSTPLIEALREKKAAKAKVAAAKATKQSQKAEETASPEKAKSVSSKGRKGKEEAKPVTKDVKNKETVSKASNKENKSNASDPSAASAAAASSPPARKRERAPANIKSMLQRDLGLAPSTRRGARETSSPDTSATTSDAKSQTPSTEPAAAASRTSRAKKDKDNIASSKPAVAETTKNGPPNATPRAPKAKATPASTAVISAGSPALTPQSANATQPARQPKPPPKPSPGATKAYLKHANASQGITEDLLKAALSQFGEIISLDIDKRKGTALAEYKTPEALATAMAKRSVPVAQGAVEVLEFKEKPGGASRGTGAGRGASNRGHRGRGGSKVTMNNPYWPPGWPRNPYVLYDHRSRSVQGIFNNGRSKTLGQLNPSYTPKSILYKPGQERHWVWPCSYIERSIQANERLTLYSYPQPRFLKERDIEEPTLRGGHALSHVSIVRPGSPHPRAVDPEFDPDIHEANDGVYQYDTTRTKENPHKPDPNYKHPVYWDRDATCLQDMPDGFVVPKTRPLWFRRKFEAPLDPAGRGQKRKRGTKVAPRSSTPGPYDAAIYDSLPRKERRLIYDLPENDGIAKFAKIPVRYNRFEVPEETPEPETPEEMDISVRFVPFPVDTASGDGKDGDDNDDSSSSSDSDSDGGNGDLGSKYTMPGGYPDGSENNSSLVGVNDSNAPFLGETVVESVGNQPDNSDQAATGASAEEENVQNLRYTLGGMDLDNFNPDMAAFLHAEDAERRGPTAPAEPIRRPIRNRANARPVRTVYRRPAHLRGRGATPPSPGLPAASPAGTPEVETANADCTKQATSGVNQDVEAIRKQTLDAVVALLRQNHIPEPSIEKYSEDFLASNHSPKDIADEVERANAVAREEREAKESHQEKVMHRLFKRSRFARQKLKELAEDKGARRHAVPLPHVADENFSSSIESWSSDFDGGAQRLETDVDVSNVVDNGSDDHDGDAEGANEKNDNGNENNDRGNDDSGAQDQDQDHGNGEQGGEHKANNGAPNGSDDGKGEGNRNGAPDAPGHDASSSSSSGSAGDDEGPGGALLNRPPFRTLHTPALDLTTTALDEAWAAEQAATMSALATAQAAHQRAPLVFRHETVRAAFAGLAAQIARNPDPRAQTLRLDPSLAFPANSGRTATARVPDHTRARPPMSAAHKARMEAAAATGTGGRFGVRSAPPRFSDPTWNVNRKAYRWVVESRGHVPGHEIVEEEEGPVERVMLLSEQRVLEPVRFAAPGMERALQGAKVEEAQIQAAMAARMGEQDERGEYQDPPQNIMVEDEISEGFV</sequence>
<dbReference type="SUPFAM" id="SSF54928">
    <property type="entry name" value="RNA-binding domain, RBD"/>
    <property type="match status" value="2"/>
</dbReference>
<dbReference type="EMBL" id="NHZQ01000010">
    <property type="protein sequence ID" value="PSK59399.1"/>
    <property type="molecule type" value="Genomic_DNA"/>
</dbReference>
<feature type="region of interest" description="Disordered" evidence="5">
    <location>
        <begin position="210"/>
        <end position="428"/>
    </location>
</feature>
<dbReference type="Pfam" id="PF03467">
    <property type="entry name" value="Smg4_UPF3"/>
    <property type="match status" value="1"/>
</dbReference>
<feature type="region of interest" description="Disordered" evidence="5">
    <location>
        <begin position="957"/>
        <end position="982"/>
    </location>
</feature>
<evidence type="ECO:0000256" key="5">
    <source>
        <dbReference type="SAM" id="MobiDB-lite"/>
    </source>
</evidence>
<dbReference type="Proteomes" id="UP000243723">
    <property type="component" value="Unassembled WGS sequence"/>
</dbReference>
<evidence type="ECO:0000256" key="3">
    <source>
        <dbReference type="ARBA" id="ARBA00023161"/>
    </source>
</evidence>
<evidence type="ECO:0000256" key="4">
    <source>
        <dbReference type="ARBA" id="ARBA00023242"/>
    </source>
</evidence>
<feature type="compositionally biased region" description="Low complexity" evidence="5">
    <location>
        <begin position="316"/>
        <end position="344"/>
    </location>
</feature>